<sequence length="201" mass="22555">MNQNQIHSPSAGISAAIKERRSVKLFRQEPLPKGLLEELLNVAVWAPNHGLREPWRFIAFEGEGAKFLGEAAFSFVKRAAADPDFAVKRKEYISNIPLTLIVVMPEDPRQREWDEDYAAVSALVQNFQLAAWEKGVGTIWKTDPYIYAPEFRSRIGVKPGEKIVAMVHAGYPEAIPASRPRTEASRLLTVVDHYPESGTLE</sequence>
<protein>
    <recommendedName>
        <fullName evidence="7">Putative NAD(P)H nitroreductase</fullName>
        <ecNumber evidence="7">1.-.-.-</ecNumber>
    </recommendedName>
</protein>
<keyword evidence="6 7" id="KW-0520">NAD</keyword>
<dbReference type="InterPro" id="IPR029479">
    <property type="entry name" value="Nitroreductase"/>
</dbReference>
<dbReference type="RefSeq" id="WP_189022020.1">
    <property type="nucleotide sequence ID" value="NZ_BMKR01000002.1"/>
</dbReference>
<dbReference type="SUPFAM" id="SSF55469">
    <property type="entry name" value="FMN-dependent nitroreductase-like"/>
    <property type="match status" value="1"/>
</dbReference>
<keyword evidence="4 7" id="KW-0521">NADP</keyword>
<dbReference type="InterPro" id="IPR052530">
    <property type="entry name" value="NAD(P)H_nitroreductase"/>
</dbReference>
<accession>A0A917F9K7</accession>
<evidence type="ECO:0000256" key="1">
    <source>
        <dbReference type="ARBA" id="ARBA00007118"/>
    </source>
</evidence>
<dbReference type="PANTHER" id="PTHR43821:SF1">
    <property type="entry name" value="NAD(P)H NITROREDUCTASE YDJA-RELATED"/>
    <property type="match status" value="1"/>
</dbReference>
<evidence type="ECO:0000256" key="6">
    <source>
        <dbReference type="ARBA" id="ARBA00023027"/>
    </source>
</evidence>
<evidence type="ECO:0000256" key="3">
    <source>
        <dbReference type="ARBA" id="ARBA00022643"/>
    </source>
</evidence>
<comment type="similarity">
    <text evidence="1 7">Belongs to the nitroreductase family.</text>
</comment>
<reference evidence="10" key="1">
    <citation type="journal article" date="2014" name="Int. J. Syst. Evol. Microbiol.">
        <title>Complete genome sequence of Corynebacterium casei LMG S-19264T (=DSM 44701T), isolated from a smear-ripened cheese.</title>
        <authorList>
            <consortium name="US DOE Joint Genome Institute (JGI-PGF)"/>
            <person name="Walter F."/>
            <person name="Albersmeier A."/>
            <person name="Kalinowski J."/>
            <person name="Ruckert C."/>
        </authorList>
    </citation>
    <scope>NUCLEOTIDE SEQUENCE</scope>
    <source>
        <strain evidence="10">CGMCC 1.16134</strain>
    </source>
</reference>
<comment type="caution">
    <text evidence="10">The sequence shown here is derived from an EMBL/GenBank/DDBJ whole genome shotgun (WGS) entry which is preliminary data.</text>
</comment>
<evidence type="ECO:0000256" key="2">
    <source>
        <dbReference type="ARBA" id="ARBA00022630"/>
    </source>
</evidence>
<keyword evidence="3 7" id="KW-0288">FMN</keyword>
<dbReference type="GO" id="GO:0016491">
    <property type="term" value="F:oxidoreductase activity"/>
    <property type="evidence" value="ECO:0007669"/>
    <property type="project" value="UniProtKB-UniRule"/>
</dbReference>
<dbReference type="Gene3D" id="3.40.109.10">
    <property type="entry name" value="NADH Oxidase"/>
    <property type="match status" value="1"/>
</dbReference>
<evidence type="ECO:0000256" key="5">
    <source>
        <dbReference type="ARBA" id="ARBA00023002"/>
    </source>
</evidence>
<proteinExistence type="inferred from homology"/>
<dbReference type="EC" id="1.-.-.-" evidence="7"/>
<dbReference type="Proteomes" id="UP000637643">
    <property type="component" value="Unassembled WGS sequence"/>
</dbReference>
<comment type="cofactor">
    <cofactor evidence="8">
        <name>FMN</name>
        <dbReference type="ChEBI" id="CHEBI:58210"/>
    </cofactor>
    <text evidence="8">Binds 1 FMN per subunit.</text>
</comment>
<keyword evidence="11" id="KW-1185">Reference proteome</keyword>
<evidence type="ECO:0000256" key="7">
    <source>
        <dbReference type="PIRNR" id="PIRNR000232"/>
    </source>
</evidence>
<gene>
    <name evidence="10" type="ORF">GCM10010912_04900</name>
</gene>
<evidence type="ECO:0000256" key="8">
    <source>
        <dbReference type="PIRSR" id="PIRSR000232-1"/>
    </source>
</evidence>
<reference evidence="10" key="2">
    <citation type="submission" date="2020-09" db="EMBL/GenBank/DDBJ databases">
        <authorList>
            <person name="Sun Q."/>
            <person name="Zhou Y."/>
        </authorList>
    </citation>
    <scope>NUCLEOTIDE SEQUENCE</scope>
    <source>
        <strain evidence="10">CGMCC 1.16134</strain>
    </source>
</reference>
<evidence type="ECO:0000313" key="11">
    <source>
        <dbReference type="Proteomes" id="UP000637643"/>
    </source>
</evidence>
<dbReference type="PIRSF" id="PIRSF000232">
    <property type="entry name" value="YdjA"/>
    <property type="match status" value="1"/>
</dbReference>
<dbReference type="Pfam" id="PF00881">
    <property type="entry name" value="Nitroreductase"/>
    <property type="match status" value="1"/>
</dbReference>
<feature type="binding site" description="in other chain" evidence="8">
    <location>
        <begin position="20"/>
        <end position="22"/>
    </location>
    <ligand>
        <name>FMN</name>
        <dbReference type="ChEBI" id="CHEBI:58210"/>
        <note>ligand shared between dimeric partners</note>
    </ligand>
</feature>
<feature type="domain" description="Nitroreductase" evidence="9">
    <location>
        <begin position="17"/>
        <end position="171"/>
    </location>
</feature>
<dbReference type="InterPro" id="IPR026021">
    <property type="entry name" value="YdjA-like"/>
</dbReference>
<organism evidence="10 11">
    <name type="scientific">Paenibacillus albidus</name>
    <dbReference type="NCBI Taxonomy" id="2041023"/>
    <lineage>
        <taxon>Bacteria</taxon>
        <taxon>Bacillati</taxon>
        <taxon>Bacillota</taxon>
        <taxon>Bacilli</taxon>
        <taxon>Bacillales</taxon>
        <taxon>Paenibacillaceae</taxon>
        <taxon>Paenibacillus</taxon>
    </lineage>
</organism>
<dbReference type="AlphaFoldDB" id="A0A917F9K7"/>
<evidence type="ECO:0000313" key="10">
    <source>
        <dbReference type="EMBL" id="GGF62777.1"/>
    </source>
</evidence>
<dbReference type="EMBL" id="BMKR01000002">
    <property type="protein sequence ID" value="GGF62777.1"/>
    <property type="molecule type" value="Genomic_DNA"/>
</dbReference>
<evidence type="ECO:0000256" key="4">
    <source>
        <dbReference type="ARBA" id="ARBA00022857"/>
    </source>
</evidence>
<feature type="binding site" evidence="8">
    <location>
        <position position="49"/>
    </location>
    <ligand>
        <name>FMN</name>
        <dbReference type="ChEBI" id="CHEBI:58210"/>
        <note>ligand shared between dimeric partners</note>
    </ligand>
</feature>
<keyword evidence="2 7" id="KW-0285">Flavoprotein</keyword>
<dbReference type="CDD" id="cd02135">
    <property type="entry name" value="YdjA-like"/>
    <property type="match status" value="1"/>
</dbReference>
<dbReference type="InterPro" id="IPR000415">
    <property type="entry name" value="Nitroreductase-like"/>
</dbReference>
<evidence type="ECO:0000259" key="9">
    <source>
        <dbReference type="Pfam" id="PF00881"/>
    </source>
</evidence>
<feature type="binding site" description="in other chain" evidence="8">
    <location>
        <begin position="140"/>
        <end position="142"/>
    </location>
    <ligand>
        <name>FMN</name>
        <dbReference type="ChEBI" id="CHEBI:58210"/>
        <note>ligand shared between dimeric partners</note>
    </ligand>
</feature>
<keyword evidence="5 7" id="KW-0560">Oxidoreductase</keyword>
<name>A0A917F9K7_9BACL</name>
<dbReference type="PANTHER" id="PTHR43821">
    <property type="entry name" value="NAD(P)H NITROREDUCTASE YDJA-RELATED"/>
    <property type="match status" value="1"/>
</dbReference>